<dbReference type="AlphaFoldDB" id="A0A1J4JIC3"/>
<reference evidence="1" key="1">
    <citation type="submission" date="2016-10" db="EMBL/GenBank/DDBJ databases">
        <authorList>
            <person name="Benchimol M."/>
            <person name="Almeida L.G."/>
            <person name="Vasconcelos A.T."/>
            <person name="Perreira-Neves A."/>
            <person name="Rosa I.A."/>
            <person name="Tasca T."/>
            <person name="Bogo M.R."/>
            <person name="de Souza W."/>
        </authorList>
    </citation>
    <scope>NUCLEOTIDE SEQUENCE [LARGE SCALE GENOMIC DNA]</scope>
    <source>
        <strain evidence="1">K</strain>
    </source>
</reference>
<keyword evidence="2" id="KW-1185">Reference proteome</keyword>
<gene>
    <name evidence="1" type="ORF">TRFO_02093</name>
</gene>
<accession>A0A1J4JIC3</accession>
<organism evidence="1 2">
    <name type="scientific">Tritrichomonas foetus</name>
    <dbReference type="NCBI Taxonomy" id="1144522"/>
    <lineage>
        <taxon>Eukaryota</taxon>
        <taxon>Metamonada</taxon>
        <taxon>Parabasalia</taxon>
        <taxon>Tritrichomonadida</taxon>
        <taxon>Tritrichomonadidae</taxon>
        <taxon>Tritrichomonas</taxon>
    </lineage>
</organism>
<dbReference type="GeneID" id="94825188"/>
<dbReference type="EMBL" id="MLAK01001148">
    <property type="protein sequence ID" value="OHS96948.1"/>
    <property type="molecule type" value="Genomic_DNA"/>
</dbReference>
<evidence type="ECO:0000313" key="2">
    <source>
        <dbReference type="Proteomes" id="UP000179807"/>
    </source>
</evidence>
<protein>
    <submittedName>
        <fullName evidence="1">Uncharacterized protein</fullName>
    </submittedName>
</protein>
<name>A0A1J4JIC3_9EUKA</name>
<dbReference type="VEuPathDB" id="TrichDB:TRFO_02093"/>
<dbReference type="Proteomes" id="UP000179807">
    <property type="component" value="Unassembled WGS sequence"/>
</dbReference>
<proteinExistence type="predicted"/>
<dbReference type="RefSeq" id="XP_068350085.1">
    <property type="nucleotide sequence ID" value="XM_068490484.1"/>
</dbReference>
<comment type="caution">
    <text evidence="1">The sequence shown here is derived from an EMBL/GenBank/DDBJ whole genome shotgun (WGS) entry which is preliminary data.</text>
</comment>
<sequence length="88" mass="9962">MVLFAAYCSFCNRQEHQEFGNPIVEDSPPNFTNPDYAFQNPEPAHASQIPADYENAEFPSVKMMEPSTDSSQNFEKLQTSVLVYPPTK</sequence>
<evidence type="ECO:0000313" key="1">
    <source>
        <dbReference type="EMBL" id="OHS96948.1"/>
    </source>
</evidence>